<comment type="caution">
    <text evidence="1">The sequence shown here is derived from an EMBL/GenBank/DDBJ whole genome shotgun (WGS) entry which is preliminary data.</text>
</comment>
<keyword evidence="2" id="KW-1185">Reference proteome</keyword>
<proteinExistence type="predicted"/>
<name>A0ABQ0C9L0_9PROT</name>
<protein>
    <submittedName>
        <fullName evidence="1">Uncharacterized protein</fullName>
    </submittedName>
</protein>
<organism evidence="1 2">
    <name type="scientific">Candidatus Magnetaquiglobus chichijimensis</name>
    <dbReference type="NCBI Taxonomy" id="3141448"/>
    <lineage>
        <taxon>Bacteria</taxon>
        <taxon>Pseudomonadati</taxon>
        <taxon>Pseudomonadota</taxon>
        <taxon>Magnetococcia</taxon>
        <taxon>Magnetococcales</taxon>
        <taxon>Candidatus Magnetaquicoccaceae</taxon>
        <taxon>Candidatus Magnetaquiglobus</taxon>
    </lineage>
</organism>
<reference evidence="1 2" key="2">
    <citation type="submission" date="2024-09" db="EMBL/GenBank/DDBJ databases">
        <title>Draft genome sequence of Candidatus Magnetaquicoccaceae bacterium FCR-1.</title>
        <authorList>
            <person name="Shimoshige H."/>
            <person name="Shimamura S."/>
            <person name="Taoka A."/>
            <person name="Kobayashi H."/>
            <person name="Maekawa T."/>
        </authorList>
    </citation>
    <scope>NUCLEOTIDE SEQUENCE [LARGE SCALE GENOMIC DNA]</scope>
    <source>
        <strain evidence="1 2">FCR-1</strain>
    </source>
</reference>
<gene>
    <name evidence="1" type="ORF">SIID45300_01905</name>
</gene>
<dbReference type="EMBL" id="BAAFGK010000004">
    <property type="protein sequence ID" value="GAB0057574.1"/>
    <property type="molecule type" value="Genomic_DNA"/>
</dbReference>
<dbReference type="Proteomes" id="UP001628193">
    <property type="component" value="Unassembled WGS sequence"/>
</dbReference>
<evidence type="ECO:0000313" key="2">
    <source>
        <dbReference type="Proteomes" id="UP001628193"/>
    </source>
</evidence>
<sequence length="265" mass="30824">MPVLILAGLSHSLVVRVKAALQKFQTSHPLPLGWNIKFAYIDEKKLLFSEKVVKLACKTASESTDSHIVGIRNAEGNSNEIARQFIKPFFRFRWFEGKHLPLIYHPDQELINRLSEIIQEEEYWRNNIKPDDIYHPLLLPKDIFNSQCKCQNLWEICDTYGDFNNLHDANRKIKIFTTTYQHTMVHGGRGWKDTTKLLFDPNGARHGDAPDFHRWKYSFQLPEGFHYDVNHEREQAFHVRDAKGVTRSATQGGHLNIDPHGHVRS</sequence>
<reference evidence="1 2" key="1">
    <citation type="submission" date="2024-05" db="EMBL/GenBank/DDBJ databases">
        <authorList>
            <consortium name="Candidatus Magnetaquicoccaceae bacterium FCR-1 genome sequencing consortium"/>
            <person name="Shimoshige H."/>
            <person name="Shimamura S."/>
            <person name="Taoka A."/>
            <person name="Kobayashi H."/>
            <person name="Maekawa T."/>
        </authorList>
    </citation>
    <scope>NUCLEOTIDE SEQUENCE [LARGE SCALE GENOMIC DNA]</scope>
    <source>
        <strain evidence="1 2">FCR-1</strain>
    </source>
</reference>
<dbReference type="RefSeq" id="WP_420905266.1">
    <property type="nucleotide sequence ID" value="NZ_BAAFGK010000004.1"/>
</dbReference>
<accession>A0ABQ0C9L0</accession>
<evidence type="ECO:0000313" key="1">
    <source>
        <dbReference type="EMBL" id="GAB0057574.1"/>
    </source>
</evidence>